<organism evidence="2 3">
    <name type="scientific">Paradesertivirga mongoliensis</name>
    <dbReference type="NCBI Taxonomy" id="2100740"/>
    <lineage>
        <taxon>Bacteria</taxon>
        <taxon>Pseudomonadati</taxon>
        <taxon>Bacteroidota</taxon>
        <taxon>Sphingobacteriia</taxon>
        <taxon>Sphingobacteriales</taxon>
        <taxon>Sphingobacteriaceae</taxon>
        <taxon>Paradesertivirga</taxon>
    </lineage>
</organism>
<dbReference type="SUPFAM" id="SSF53254">
    <property type="entry name" value="Phosphoglycerate mutase-like"/>
    <property type="match status" value="1"/>
</dbReference>
<evidence type="ECO:0000313" key="3">
    <source>
        <dbReference type="Proteomes" id="UP001597387"/>
    </source>
</evidence>
<dbReference type="PIRSF" id="PIRSF000709">
    <property type="entry name" value="6PFK_2-Ptase"/>
    <property type="match status" value="1"/>
</dbReference>
<accession>A0ABW4ZP48</accession>
<protein>
    <submittedName>
        <fullName evidence="2">Histidine phosphatase family protein</fullName>
        <ecNumber evidence="2">3.1.3.-</ecNumber>
    </submittedName>
</protein>
<dbReference type="InterPro" id="IPR029033">
    <property type="entry name" value="His_PPase_superfam"/>
</dbReference>
<proteinExistence type="predicted"/>
<dbReference type="CDD" id="cd07067">
    <property type="entry name" value="HP_PGM_like"/>
    <property type="match status" value="1"/>
</dbReference>
<sequence>MEKTIYLIRHGETDLNKRGVVQGRGMDTELNETGWKQAEAFYKAYKHVPFDKIYTSTLKRTHQTVKQFIDDGIPWTQYAGLDELAWGIYEGKESTEEMRTAFENMMAGWTKGDLHLKFEAGESPLEVKERQLEVLEKLIAENTAKNILICMHGRAMRLFLCLLTNRSICEMDTFPHQNTTLYKLHFDGSTFNIIDFHNTDHLKYFCEQD</sequence>
<dbReference type="Gene3D" id="3.40.50.1240">
    <property type="entry name" value="Phosphoglycerate mutase-like"/>
    <property type="match status" value="1"/>
</dbReference>
<dbReference type="PANTHER" id="PTHR46517:SF1">
    <property type="entry name" value="FRUCTOSE-2,6-BISPHOSPHATASE TIGAR"/>
    <property type="match status" value="1"/>
</dbReference>
<dbReference type="EC" id="3.1.3.-" evidence="2"/>
<dbReference type="InterPro" id="IPR001345">
    <property type="entry name" value="PG/BPGM_mutase_AS"/>
</dbReference>
<name>A0ABW4ZP48_9SPHI</name>
<keyword evidence="3" id="KW-1185">Reference proteome</keyword>
<comment type="caution">
    <text evidence="2">The sequence shown here is derived from an EMBL/GenBank/DDBJ whole genome shotgun (WGS) entry which is preliminary data.</text>
</comment>
<dbReference type="Proteomes" id="UP001597387">
    <property type="component" value="Unassembled WGS sequence"/>
</dbReference>
<dbReference type="RefSeq" id="WP_255904951.1">
    <property type="nucleotide sequence ID" value="NZ_JAFMZO010000004.1"/>
</dbReference>
<dbReference type="InterPro" id="IPR051695">
    <property type="entry name" value="Phosphoglycerate_Mutase"/>
</dbReference>
<reference evidence="3" key="1">
    <citation type="journal article" date="2019" name="Int. J. Syst. Evol. Microbiol.">
        <title>The Global Catalogue of Microorganisms (GCM) 10K type strain sequencing project: providing services to taxonomists for standard genome sequencing and annotation.</title>
        <authorList>
            <consortium name="The Broad Institute Genomics Platform"/>
            <consortium name="The Broad Institute Genome Sequencing Center for Infectious Disease"/>
            <person name="Wu L."/>
            <person name="Ma J."/>
        </authorList>
    </citation>
    <scope>NUCLEOTIDE SEQUENCE [LARGE SCALE GENOMIC DNA]</scope>
    <source>
        <strain evidence="3">KCTC 42217</strain>
    </source>
</reference>
<dbReference type="GO" id="GO:0016787">
    <property type="term" value="F:hydrolase activity"/>
    <property type="evidence" value="ECO:0007669"/>
    <property type="project" value="UniProtKB-KW"/>
</dbReference>
<gene>
    <name evidence="2" type="ORF">ACFSJU_15880</name>
</gene>
<dbReference type="EMBL" id="JBHUHZ010000003">
    <property type="protein sequence ID" value="MFD2163888.1"/>
    <property type="molecule type" value="Genomic_DNA"/>
</dbReference>
<evidence type="ECO:0000256" key="1">
    <source>
        <dbReference type="ARBA" id="ARBA00022801"/>
    </source>
</evidence>
<dbReference type="InterPro" id="IPR013078">
    <property type="entry name" value="His_Pase_superF_clade-1"/>
</dbReference>
<dbReference type="SMART" id="SM00855">
    <property type="entry name" value="PGAM"/>
    <property type="match status" value="1"/>
</dbReference>
<dbReference type="PROSITE" id="PS00175">
    <property type="entry name" value="PG_MUTASE"/>
    <property type="match status" value="1"/>
</dbReference>
<evidence type="ECO:0000313" key="2">
    <source>
        <dbReference type="EMBL" id="MFD2163888.1"/>
    </source>
</evidence>
<dbReference type="PANTHER" id="PTHR46517">
    <property type="entry name" value="FRUCTOSE-2,6-BISPHOSPHATASE TIGAR"/>
    <property type="match status" value="1"/>
</dbReference>
<dbReference type="Pfam" id="PF00300">
    <property type="entry name" value="His_Phos_1"/>
    <property type="match status" value="1"/>
</dbReference>
<keyword evidence="1 2" id="KW-0378">Hydrolase</keyword>